<dbReference type="GO" id="GO:0016020">
    <property type="term" value="C:membrane"/>
    <property type="evidence" value="ECO:0007669"/>
    <property type="project" value="InterPro"/>
</dbReference>
<dbReference type="GO" id="GO:0046872">
    <property type="term" value="F:metal ion binding"/>
    <property type="evidence" value="ECO:0007669"/>
    <property type="project" value="UniProtKB-KW"/>
</dbReference>
<keyword evidence="5" id="KW-0813">Transport</keyword>
<feature type="transmembrane region" description="Helical" evidence="15">
    <location>
        <begin position="183"/>
        <end position="202"/>
    </location>
</feature>
<accession>A0A7J7D0N3</accession>
<feature type="transmembrane region" description="Helical" evidence="15">
    <location>
        <begin position="98"/>
        <end position="119"/>
    </location>
</feature>
<feature type="binding site" evidence="13">
    <location>
        <begin position="378"/>
        <end position="385"/>
    </location>
    <ligand>
        <name>GTP</name>
        <dbReference type="ChEBI" id="CHEBI:37565"/>
    </ligand>
</feature>
<evidence type="ECO:0000256" key="15">
    <source>
        <dbReference type="SAM" id="Phobius"/>
    </source>
</evidence>
<comment type="similarity">
    <text evidence="4">Belongs to the small GTPase superfamily. Arf family.</text>
</comment>
<dbReference type="SUPFAM" id="SSF103481">
    <property type="entry name" value="Multidrug resistance efflux transporter EmrE"/>
    <property type="match status" value="2"/>
</dbReference>
<feature type="transmembrane region" description="Helical" evidence="15">
    <location>
        <begin position="254"/>
        <end position="272"/>
    </location>
</feature>
<evidence type="ECO:0000256" key="14">
    <source>
        <dbReference type="PIRSR" id="PIRSR606689-2"/>
    </source>
</evidence>
<name>A0A7J7D0N3_TRIWF</name>
<evidence type="ECO:0000256" key="9">
    <source>
        <dbReference type="ARBA" id="ARBA00022927"/>
    </source>
</evidence>
<protein>
    <submittedName>
        <fullName evidence="17">ADP-ribosylation factor 2</fullName>
    </submittedName>
</protein>
<keyword evidence="15" id="KW-0812">Transmembrane</keyword>
<evidence type="ECO:0000256" key="8">
    <source>
        <dbReference type="ARBA" id="ARBA00022892"/>
    </source>
</evidence>
<evidence type="ECO:0000256" key="13">
    <source>
        <dbReference type="PIRSR" id="PIRSR606689-1"/>
    </source>
</evidence>
<evidence type="ECO:0000256" key="2">
    <source>
        <dbReference type="ARBA" id="ARBA00004555"/>
    </source>
</evidence>
<evidence type="ECO:0000256" key="5">
    <source>
        <dbReference type="ARBA" id="ARBA00022448"/>
    </source>
</evidence>
<dbReference type="SUPFAM" id="SSF52540">
    <property type="entry name" value="P-loop containing nucleoside triphosphate hydrolases"/>
    <property type="match status" value="1"/>
</dbReference>
<evidence type="ECO:0000256" key="3">
    <source>
        <dbReference type="ARBA" id="ARBA00007635"/>
    </source>
</evidence>
<comment type="similarity">
    <text evidence="3">Belongs to the drug/metabolite transporter (DMT) superfamily. Plant drug/metabolite exporter (P-DME) (TC 2.A.7.4) family.</text>
</comment>
<dbReference type="Gene3D" id="3.40.50.300">
    <property type="entry name" value="P-loop containing nucleotide triphosphate hydrolases"/>
    <property type="match status" value="1"/>
</dbReference>
<keyword evidence="15" id="KW-1133">Transmembrane helix</keyword>
<evidence type="ECO:0000256" key="6">
    <source>
        <dbReference type="ARBA" id="ARBA00022707"/>
    </source>
</evidence>
<keyword evidence="14" id="KW-0460">Magnesium</keyword>
<dbReference type="EMBL" id="JAAARO010000012">
    <property type="protein sequence ID" value="KAF5739922.1"/>
    <property type="molecule type" value="Genomic_DNA"/>
</dbReference>
<dbReference type="GO" id="GO:0016004">
    <property type="term" value="F:phospholipase activator activity"/>
    <property type="evidence" value="ECO:0007669"/>
    <property type="project" value="UniProtKB-ARBA"/>
</dbReference>
<evidence type="ECO:0000313" key="17">
    <source>
        <dbReference type="EMBL" id="KAF5739922.1"/>
    </source>
</evidence>
<feature type="transmembrane region" description="Helical" evidence="15">
    <location>
        <begin position="37"/>
        <end position="58"/>
    </location>
</feature>
<evidence type="ECO:0000256" key="10">
    <source>
        <dbReference type="ARBA" id="ARBA00023034"/>
    </source>
</evidence>
<feature type="transmembrane region" description="Helical" evidence="15">
    <location>
        <begin position="303"/>
        <end position="322"/>
    </location>
</feature>
<keyword evidence="14" id="KW-0479">Metal-binding</keyword>
<feature type="domain" description="EamA" evidence="16">
    <location>
        <begin position="184"/>
        <end position="322"/>
    </location>
</feature>
<keyword evidence="10" id="KW-0333">Golgi apparatus</keyword>
<dbReference type="InParanoid" id="A0A7J7D0N3"/>
<keyword evidence="12" id="KW-0449">Lipoprotein</keyword>
<dbReference type="GO" id="GO:0016192">
    <property type="term" value="P:vesicle-mediated transport"/>
    <property type="evidence" value="ECO:0007669"/>
    <property type="project" value="UniProtKB-KW"/>
</dbReference>
<feature type="binding site" evidence="14">
    <location>
        <position position="385"/>
    </location>
    <ligand>
        <name>Mg(2+)</name>
        <dbReference type="ChEBI" id="CHEBI:18420"/>
    </ligand>
</feature>
<dbReference type="GO" id="GO:0015031">
    <property type="term" value="P:protein transport"/>
    <property type="evidence" value="ECO:0007669"/>
    <property type="project" value="UniProtKB-KW"/>
</dbReference>
<evidence type="ECO:0000256" key="11">
    <source>
        <dbReference type="ARBA" id="ARBA00023134"/>
    </source>
</evidence>
<keyword evidence="9" id="KW-0653">Protein transport</keyword>
<reference evidence="17 18" key="1">
    <citation type="journal article" date="2020" name="Nat. Commun.">
        <title>Genome of Tripterygium wilfordii and identification of cytochrome P450 involved in triptolide biosynthesis.</title>
        <authorList>
            <person name="Tu L."/>
            <person name="Su P."/>
            <person name="Zhang Z."/>
            <person name="Gao L."/>
            <person name="Wang J."/>
            <person name="Hu T."/>
            <person name="Zhou J."/>
            <person name="Zhang Y."/>
            <person name="Zhao Y."/>
            <person name="Liu Y."/>
            <person name="Song Y."/>
            <person name="Tong Y."/>
            <person name="Lu Y."/>
            <person name="Yang J."/>
            <person name="Xu C."/>
            <person name="Jia M."/>
            <person name="Peters R.J."/>
            <person name="Huang L."/>
            <person name="Gao W."/>
        </authorList>
    </citation>
    <scope>NUCLEOTIDE SEQUENCE [LARGE SCALE GENOMIC DNA]</scope>
    <source>
        <strain evidence="18">cv. XIE 37</strain>
        <tissue evidence="17">Leaf</tissue>
    </source>
</reference>
<organism evidence="17 18">
    <name type="scientific">Tripterygium wilfordii</name>
    <name type="common">Thunder God vine</name>
    <dbReference type="NCBI Taxonomy" id="458696"/>
    <lineage>
        <taxon>Eukaryota</taxon>
        <taxon>Viridiplantae</taxon>
        <taxon>Streptophyta</taxon>
        <taxon>Embryophyta</taxon>
        <taxon>Tracheophyta</taxon>
        <taxon>Spermatophyta</taxon>
        <taxon>Magnoliopsida</taxon>
        <taxon>eudicotyledons</taxon>
        <taxon>Gunneridae</taxon>
        <taxon>Pentapetalae</taxon>
        <taxon>rosids</taxon>
        <taxon>fabids</taxon>
        <taxon>Celastrales</taxon>
        <taxon>Celastraceae</taxon>
        <taxon>Tripterygium</taxon>
    </lineage>
</organism>
<feature type="binding site" evidence="13">
    <location>
        <begin position="480"/>
        <end position="483"/>
    </location>
    <ligand>
        <name>GTP</name>
        <dbReference type="ChEBI" id="CHEBI:37565"/>
    </ligand>
</feature>
<evidence type="ECO:0000256" key="4">
    <source>
        <dbReference type="ARBA" id="ARBA00010290"/>
    </source>
</evidence>
<feature type="binding site" evidence="14">
    <location>
        <position position="402"/>
    </location>
    <ligand>
        <name>Mg(2+)</name>
        <dbReference type="ChEBI" id="CHEBI:18420"/>
    </ligand>
</feature>
<dbReference type="PROSITE" id="PS51417">
    <property type="entry name" value="ARF"/>
    <property type="match status" value="1"/>
</dbReference>
<gene>
    <name evidence="17" type="ORF">HS088_TW12G01136</name>
</gene>
<feature type="transmembrane region" description="Helical" evidence="15">
    <location>
        <begin position="70"/>
        <end position="92"/>
    </location>
</feature>
<dbReference type="PANTHER" id="PTHR11711">
    <property type="entry name" value="ADP RIBOSYLATION FACTOR-RELATED"/>
    <property type="match status" value="1"/>
</dbReference>
<dbReference type="CDD" id="cd04150">
    <property type="entry name" value="Arf1_5_like"/>
    <property type="match status" value="1"/>
</dbReference>
<feature type="transmembrane region" description="Helical" evidence="15">
    <location>
        <begin position="131"/>
        <end position="151"/>
    </location>
</feature>
<dbReference type="Pfam" id="PF00025">
    <property type="entry name" value="Arf"/>
    <property type="match status" value="1"/>
</dbReference>
<dbReference type="NCBIfam" id="TIGR00231">
    <property type="entry name" value="small_GTP"/>
    <property type="match status" value="1"/>
</dbReference>
<dbReference type="InterPro" id="IPR006689">
    <property type="entry name" value="Small_GTPase_ARF/SAR"/>
</dbReference>
<evidence type="ECO:0000256" key="1">
    <source>
        <dbReference type="ARBA" id="ARBA00004141"/>
    </source>
</evidence>
<dbReference type="InterPro" id="IPR027417">
    <property type="entry name" value="P-loop_NTPase"/>
</dbReference>
<dbReference type="InterPro" id="IPR037185">
    <property type="entry name" value="EmrE-like"/>
</dbReference>
<keyword evidence="6" id="KW-0519">Myristate</keyword>
<evidence type="ECO:0000259" key="16">
    <source>
        <dbReference type="Pfam" id="PF00892"/>
    </source>
</evidence>
<dbReference type="AlphaFoldDB" id="A0A7J7D0N3"/>
<feature type="transmembrane region" description="Helical" evidence="15">
    <location>
        <begin position="277"/>
        <end position="297"/>
    </location>
</feature>
<dbReference type="Proteomes" id="UP000593562">
    <property type="component" value="Unassembled WGS sequence"/>
</dbReference>
<keyword evidence="8" id="KW-0931">ER-Golgi transport</keyword>
<feature type="transmembrane region" description="Helical" evidence="15">
    <location>
        <begin position="7"/>
        <end position="25"/>
    </location>
</feature>
<sequence>MVVGDFLPFLFMVVVQMGYAGMNITSKVAMDAGMKPLVLVAYRQIFATLVMIPLAYIFEWKTRPKITKGIVFQIFLCSLTGITANHAFYFVGLQLSTPTIGCAMTNLLPAFTFILAVIFRQETVGIKKAAGIAKVLGTVVCVGGAMLLSFYHGHIFHAGESRIEWDYGVKMGGNNTTNESSSLLGPLLLMASSLGWAAWFIIQAKVSANFPAPYTSTVMMLSMGAIECVIIALISEHKVSAWSLRSPVRLFSSLYAGLVCSGLAFYLTTWCIQRKGALYASVFSPLLLIMVAIFSWALLREKLYLGTAVGSVLIIVGLYSVLWGKDKEIKKVIEEEQVSKLDTKGDIDCSCIEKMGLSFAKLFSRLFAKKEMRILMVGLDAAGKTTILYKLKLGEIVTTIPTIGFNVETVEYKNISFTVWDVGGQDKIRPLWRHYFQNTQGLIFVVDSNDRDRVVEARDELHRMLNEDELRDAVLLVFANKQDLPNAMNAAEITDKLGLHSLRQRHWYIQSTCATSGEGLYEGLDWLSNNIANK</sequence>
<dbReference type="InterPro" id="IPR005225">
    <property type="entry name" value="Small_GTP-bd"/>
</dbReference>
<dbReference type="InterPro" id="IPR024156">
    <property type="entry name" value="Small_GTPase_ARF"/>
</dbReference>
<dbReference type="Pfam" id="PF00892">
    <property type="entry name" value="EamA"/>
    <property type="match status" value="2"/>
</dbReference>
<feature type="domain" description="EamA" evidence="16">
    <location>
        <begin position="10"/>
        <end position="142"/>
    </location>
</feature>
<evidence type="ECO:0000313" key="18">
    <source>
        <dbReference type="Proteomes" id="UP000593562"/>
    </source>
</evidence>
<dbReference type="FunFam" id="3.40.50.300:FF:003500">
    <property type="entry name" value="ADP-ribosylation factor 1"/>
    <property type="match status" value="1"/>
</dbReference>
<dbReference type="SMART" id="SM00175">
    <property type="entry name" value="RAB"/>
    <property type="match status" value="1"/>
</dbReference>
<comment type="caution">
    <text evidence="17">The sequence shown here is derived from an EMBL/GenBank/DDBJ whole genome shotgun (WGS) entry which is preliminary data.</text>
</comment>
<feature type="binding site" evidence="13">
    <location>
        <position position="424"/>
    </location>
    <ligand>
        <name>GTP</name>
        <dbReference type="ChEBI" id="CHEBI:37565"/>
    </ligand>
</feature>
<dbReference type="SMART" id="SM00177">
    <property type="entry name" value="ARF"/>
    <property type="match status" value="1"/>
</dbReference>
<dbReference type="InterPro" id="IPR000620">
    <property type="entry name" value="EamA_dom"/>
</dbReference>
<keyword evidence="11 13" id="KW-0342">GTP-binding</keyword>
<dbReference type="GO" id="GO:0005794">
    <property type="term" value="C:Golgi apparatus"/>
    <property type="evidence" value="ECO:0007669"/>
    <property type="project" value="UniProtKB-SubCell"/>
</dbReference>
<evidence type="ECO:0000256" key="7">
    <source>
        <dbReference type="ARBA" id="ARBA00022741"/>
    </source>
</evidence>
<dbReference type="GO" id="GO:0003924">
    <property type="term" value="F:GTPase activity"/>
    <property type="evidence" value="ECO:0007669"/>
    <property type="project" value="InterPro"/>
</dbReference>
<evidence type="ECO:0000256" key="12">
    <source>
        <dbReference type="ARBA" id="ARBA00023288"/>
    </source>
</evidence>
<keyword evidence="18" id="KW-1185">Reference proteome</keyword>
<dbReference type="InterPro" id="IPR045872">
    <property type="entry name" value="Arf1-5-like"/>
</dbReference>
<feature type="transmembrane region" description="Helical" evidence="15">
    <location>
        <begin position="214"/>
        <end position="234"/>
    </location>
</feature>
<comment type="subcellular location">
    <subcellularLocation>
        <location evidence="2">Golgi apparatus</location>
    </subcellularLocation>
    <subcellularLocation>
        <location evidence="1">Membrane</location>
        <topology evidence="1">Multi-pass membrane protein</topology>
    </subcellularLocation>
</comment>
<keyword evidence="7 13" id="KW-0547">Nucleotide-binding</keyword>
<dbReference type="PRINTS" id="PR00328">
    <property type="entry name" value="SAR1GTPBP"/>
</dbReference>
<proteinExistence type="inferred from homology"/>
<dbReference type="SMART" id="SM00178">
    <property type="entry name" value="SAR"/>
    <property type="match status" value="1"/>
</dbReference>
<keyword evidence="15" id="KW-0472">Membrane</keyword>
<dbReference type="GO" id="GO:0005525">
    <property type="term" value="F:GTP binding"/>
    <property type="evidence" value="ECO:0007669"/>
    <property type="project" value="UniProtKB-KW"/>
</dbReference>